<accession>A0ABT4D803</accession>
<keyword evidence="2" id="KW-1185">Reference proteome</keyword>
<dbReference type="EMBL" id="JAPQFJ010000006">
    <property type="protein sequence ID" value="MCY6958427.1"/>
    <property type="molecule type" value="Genomic_DNA"/>
</dbReference>
<evidence type="ECO:0008006" key="3">
    <source>
        <dbReference type="Google" id="ProtNLM"/>
    </source>
</evidence>
<evidence type="ECO:0000313" key="2">
    <source>
        <dbReference type="Proteomes" id="UP001144612"/>
    </source>
</evidence>
<comment type="caution">
    <text evidence="1">The sequence shown here is derived from an EMBL/GenBank/DDBJ whole genome shotgun (WGS) entry which is preliminary data.</text>
</comment>
<name>A0ABT4D803_9CLOT</name>
<reference evidence="1" key="1">
    <citation type="submission" date="2022-12" db="EMBL/GenBank/DDBJ databases">
        <title>Clostridium sp. nov., isolated from industrial wastewater.</title>
        <authorList>
            <person name="Jiayan W."/>
        </authorList>
    </citation>
    <scope>NUCLEOTIDE SEQUENCE</scope>
    <source>
        <strain evidence="1">ZC22-4</strain>
    </source>
</reference>
<proteinExistence type="predicted"/>
<sequence>MFPENKDVGNILKQSYRDNLITVPSCDKHNSKKAHNDEYLMACLSGRVGNNSVAYIHNKTKVKRALERNTSLYKIEKDDVLKIANKSFPIQCVTVDNLRLIQSFEAIARALYYYEKNKIFIGECTMVSDIFIDCNDKRSAYYMKQMIALIEKEQISWETKVKGSNRDVFAYQFSPMDGFKCQTLALTFYKGTKVYVAMSEMDKELKKKTKPQFDFLIDAILGDYQE</sequence>
<evidence type="ECO:0000313" key="1">
    <source>
        <dbReference type="EMBL" id="MCY6958427.1"/>
    </source>
</evidence>
<protein>
    <recommendedName>
        <fullName evidence="3">Phage-Barnase-EndoU-ColicinE5/D-RelE like nuclease 4 domain-containing protein</fullName>
    </recommendedName>
</protein>
<dbReference type="RefSeq" id="WP_268060844.1">
    <property type="nucleotide sequence ID" value="NZ_JAPQFJ010000006.1"/>
</dbReference>
<organism evidence="1 2">
    <name type="scientific">Clostridium brassicae</name>
    <dbReference type="NCBI Taxonomy" id="2999072"/>
    <lineage>
        <taxon>Bacteria</taxon>
        <taxon>Bacillati</taxon>
        <taxon>Bacillota</taxon>
        <taxon>Clostridia</taxon>
        <taxon>Eubacteriales</taxon>
        <taxon>Clostridiaceae</taxon>
        <taxon>Clostridium</taxon>
    </lineage>
</organism>
<dbReference type="Proteomes" id="UP001144612">
    <property type="component" value="Unassembled WGS sequence"/>
</dbReference>
<gene>
    <name evidence="1" type="ORF">OW729_07405</name>
</gene>